<keyword evidence="2" id="KW-0863">Zinc-finger</keyword>
<accession>A0A1G5SBD6</accession>
<dbReference type="STRING" id="51642.NSMM_180019"/>
<dbReference type="PANTHER" id="PTHR38777:SF1">
    <property type="entry name" value="DNAK SUPPRESSOR PROTEIN"/>
    <property type="match status" value="1"/>
</dbReference>
<organism evidence="7 8">
    <name type="scientific">Nitrosomonas mobilis</name>
    <dbReference type="NCBI Taxonomy" id="51642"/>
    <lineage>
        <taxon>Bacteria</taxon>
        <taxon>Pseudomonadati</taxon>
        <taxon>Pseudomonadota</taxon>
        <taxon>Betaproteobacteria</taxon>
        <taxon>Nitrosomonadales</taxon>
        <taxon>Nitrosomonadaceae</taxon>
        <taxon>Nitrosomonas</taxon>
    </lineage>
</organism>
<evidence type="ECO:0000256" key="4">
    <source>
        <dbReference type="PROSITE-ProRule" id="PRU00510"/>
    </source>
</evidence>
<gene>
    <name evidence="7" type="ORF">NSMM_180019</name>
</gene>
<evidence type="ECO:0000313" key="8">
    <source>
        <dbReference type="Proteomes" id="UP000198729"/>
    </source>
</evidence>
<dbReference type="PROSITE" id="PS51128">
    <property type="entry name" value="ZF_DKSA_2"/>
    <property type="match status" value="1"/>
</dbReference>
<dbReference type="Pfam" id="PF01258">
    <property type="entry name" value="zf-dskA_traR"/>
    <property type="match status" value="1"/>
</dbReference>
<feature type="region of interest" description="Disordered" evidence="5">
    <location>
        <begin position="56"/>
        <end position="93"/>
    </location>
</feature>
<keyword evidence="3" id="KW-0862">Zinc</keyword>
<dbReference type="AlphaFoldDB" id="A0A1G5SBD6"/>
<dbReference type="Proteomes" id="UP000198729">
    <property type="component" value="Unassembled WGS sequence"/>
</dbReference>
<feature type="domain" description="Zinc finger DksA/TraR C4-type" evidence="6">
    <location>
        <begin position="25"/>
        <end position="54"/>
    </location>
</feature>
<keyword evidence="8" id="KW-1185">Reference proteome</keyword>
<name>A0A1G5SBD6_9PROT</name>
<reference evidence="7 8" key="1">
    <citation type="submission" date="2016-10" db="EMBL/GenBank/DDBJ databases">
        <authorList>
            <person name="de Groot N.N."/>
        </authorList>
    </citation>
    <scope>NUCLEOTIDE SEQUENCE [LARGE SCALE GENOMIC DNA]</scope>
    <source>
        <strain evidence="7">1</strain>
    </source>
</reference>
<evidence type="ECO:0000256" key="1">
    <source>
        <dbReference type="ARBA" id="ARBA00022723"/>
    </source>
</evidence>
<dbReference type="PANTHER" id="PTHR38777">
    <property type="entry name" value="FELS-2 PROPHAGE PROTEIN"/>
    <property type="match status" value="1"/>
</dbReference>
<evidence type="ECO:0000256" key="2">
    <source>
        <dbReference type="ARBA" id="ARBA00022771"/>
    </source>
</evidence>
<proteinExistence type="predicted"/>
<protein>
    <recommendedName>
        <fullName evidence="6">Zinc finger DksA/TraR C4-type domain-containing protein</fullName>
    </recommendedName>
</protein>
<dbReference type="InterPro" id="IPR000962">
    <property type="entry name" value="Znf_DskA_TraR"/>
</dbReference>
<keyword evidence="1" id="KW-0479">Metal-binding</keyword>
<dbReference type="Gene3D" id="1.20.120.910">
    <property type="entry name" value="DksA, coiled-coil domain"/>
    <property type="match status" value="1"/>
</dbReference>
<evidence type="ECO:0000259" key="6">
    <source>
        <dbReference type="Pfam" id="PF01258"/>
    </source>
</evidence>
<dbReference type="GO" id="GO:0008270">
    <property type="term" value="F:zinc ion binding"/>
    <property type="evidence" value="ECO:0007669"/>
    <property type="project" value="UniProtKB-KW"/>
</dbReference>
<sequence>MDDVRVGDAVTAAHSQIPIGASLLHCEKCGNAIPEVRRKAIVGVRFCIICQTKLDKQQAGLSSYNRRGSKESHEVTSHPNKTLKTYQRGVIAD</sequence>
<evidence type="ECO:0000313" key="7">
    <source>
        <dbReference type="EMBL" id="SCZ84472.1"/>
    </source>
</evidence>
<evidence type="ECO:0000256" key="3">
    <source>
        <dbReference type="ARBA" id="ARBA00022833"/>
    </source>
</evidence>
<evidence type="ECO:0000256" key="5">
    <source>
        <dbReference type="SAM" id="MobiDB-lite"/>
    </source>
</evidence>
<dbReference type="EMBL" id="FMWO01000023">
    <property type="protein sequence ID" value="SCZ84472.1"/>
    <property type="molecule type" value="Genomic_DNA"/>
</dbReference>
<feature type="zinc finger region" description="dksA C4-type" evidence="4">
    <location>
        <begin position="26"/>
        <end position="50"/>
    </location>
</feature>
<dbReference type="GO" id="GO:1900378">
    <property type="term" value="P:positive regulation of secondary metabolite biosynthetic process"/>
    <property type="evidence" value="ECO:0007669"/>
    <property type="project" value="TreeGrafter"/>
</dbReference>